<evidence type="ECO:0000256" key="5">
    <source>
        <dbReference type="SAM" id="MobiDB-lite"/>
    </source>
</evidence>
<comment type="cofactor">
    <cofactor evidence="1">
        <name>Ca(2+)</name>
        <dbReference type="ChEBI" id="CHEBI:29108"/>
    </cofactor>
</comment>
<evidence type="ECO:0000259" key="6">
    <source>
        <dbReference type="Pfam" id="PF00188"/>
    </source>
</evidence>
<dbReference type="SUPFAM" id="SSF51120">
    <property type="entry name" value="beta-Roll"/>
    <property type="match status" value="2"/>
</dbReference>
<dbReference type="Proteomes" id="UP000325684">
    <property type="component" value="Unassembled WGS sequence"/>
</dbReference>
<dbReference type="RefSeq" id="WP_150946621.1">
    <property type="nucleotide sequence ID" value="NZ_VCMV01000029.1"/>
</dbReference>
<dbReference type="SUPFAM" id="SSF55797">
    <property type="entry name" value="PR-1-like"/>
    <property type="match status" value="1"/>
</dbReference>
<keyword evidence="9" id="KW-1185">Reference proteome</keyword>
<protein>
    <recommendedName>
        <fullName evidence="10">Calcium-binding protein</fullName>
    </recommendedName>
</protein>
<dbReference type="Pfam" id="PF00188">
    <property type="entry name" value="CAP"/>
    <property type="match status" value="1"/>
</dbReference>
<name>A0A5N3P7H7_9HYPH</name>
<comment type="caution">
    <text evidence="8">The sequence shown here is derived from an EMBL/GenBank/DDBJ whole genome shotgun (WGS) entry which is preliminary data.</text>
</comment>
<dbReference type="Gene3D" id="3.40.33.10">
    <property type="entry name" value="CAP"/>
    <property type="match status" value="1"/>
</dbReference>
<evidence type="ECO:0008006" key="10">
    <source>
        <dbReference type="Google" id="ProtNLM"/>
    </source>
</evidence>
<dbReference type="PANTHER" id="PTHR31157:SF1">
    <property type="entry name" value="SCP DOMAIN-CONTAINING PROTEIN"/>
    <property type="match status" value="1"/>
</dbReference>
<evidence type="ECO:0000256" key="2">
    <source>
        <dbReference type="ARBA" id="ARBA00004613"/>
    </source>
</evidence>
<dbReference type="InterPro" id="IPR014044">
    <property type="entry name" value="CAP_dom"/>
</dbReference>
<dbReference type="Gene3D" id="2.150.10.10">
    <property type="entry name" value="Serralysin-like metalloprotease, C-terminal"/>
    <property type="match status" value="1"/>
</dbReference>
<evidence type="ECO:0000259" key="7">
    <source>
        <dbReference type="Pfam" id="PF08548"/>
    </source>
</evidence>
<comment type="subcellular location">
    <subcellularLocation>
        <location evidence="2">Secreted</location>
    </subcellularLocation>
</comment>
<reference evidence="8 9" key="1">
    <citation type="journal article" date="2019" name="Microorganisms">
        <title>Genome Insights into the Novel Species Microvirga brassicacearum, a Rapeseed Endophyte with Biotechnological Potential.</title>
        <authorList>
            <person name="Jimenez-Gomez A."/>
            <person name="Saati-Santamaria Z."/>
            <person name="Igual J.M."/>
            <person name="Rivas R."/>
            <person name="Mateos P.F."/>
            <person name="Garcia-Fraile P."/>
        </authorList>
    </citation>
    <scope>NUCLEOTIDE SEQUENCE [LARGE SCALE GENOMIC DNA]</scope>
    <source>
        <strain evidence="8 9">CDVBN77</strain>
    </source>
</reference>
<dbReference type="InterPro" id="IPR013858">
    <property type="entry name" value="Peptidase_M10B_C"/>
</dbReference>
<dbReference type="InterPro" id="IPR001343">
    <property type="entry name" value="Hemolysn_Ca-bd"/>
</dbReference>
<dbReference type="InterPro" id="IPR011049">
    <property type="entry name" value="Serralysin-like_metalloprot_C"/>
</dbReference>
<dbReference type="PANTHER" id="PTHR31157">
    <property type="entry name" value="SCP DOMAIN-CONTAINING PROTEIN"/>
    <property type="match status" value="1"/>
</dbReference>
<evidence type="ECO:0000313" key="8">
    <source>
        <dbReference type="EMBL" id="KAB0265698.1"/>
    </source>
</evidence>
<keyword evidence="4" id="KW-0677">Repeat</keyword>
<evidence type="ECO:0000256" key="3">
    <source>
        <dbReference type="ARBA" id="ARBA00022525"/>
    </source>
</evidence>
<dbReference type="GO" id="GO:0005509">
    <property type="term" value="F:calcium ion binding"/>
    <property type="evidence" value="ECO:0007669"/>
    <property type="project" value="InterPro"/>
</dbReference>
<dbReference type="InterPro" id="IPR018511">
    <property type="entry name" value="Hemolysin-typ_Ca-bd_CS"/>
</dbReference>
<accession>A0A5N3P7H7</accession>
<sequence length="398" mass="42641">MYSPTTLEAYFLQLVNETRAKAGVQALTFDGELLAAADRHSTWMDQNDKLTHTGENSTTVGYRVTEAGYGYVSVADNIGYVNGPLDKATVLKLHEMILKTPTYNSNTTRAHYEELGVGLKAGTMYGQDVVFVTLNFGTPNDQERAEPDDVGPTIADETDTGGDKVIAGTSLNDDLRGTSGDDLIYGYAGHDVIHGLGGIDLMYGGTGNDSYHVDQIGDQAIERAGEGWDTVNSSITYSLYGQVVENLTLTGSASIDGTGNTLHNRLTGNAGANALDGGALNDILNGKAGKDVLIGGSGSDTFVYETERDAWGDTIVAFEHGRDRIHLSVMDANRTLEGNQAFTFLGTERFHNIAGELHVYHLSDGNTYLSADNDGNGIADFAIKVLGWHTFTNADFVL</sequence>
<evidence type="ECO:0000256" key="1">
    <source>
        <dbReference type="ARBA" id="ARBA00001913"/>
    </source>
</evidence>
<gene>
    <name evidence="8" type="ORF">FEZ63_16915</name>
</gene>
<dbReference type="OrthoDB" id="419320at2"/>
<organism evidence="8 9">
    <name type="scientific">Microvirga brassicacearum</name>
    <dbReference type="NCBI Taxonomy" id="2580413"/>
    <lineage>
        <taxon>Bacteria</taxon>
        <taxon>Pseudomonadati</taxon>
        <taxon>Pseudomonadota</taxon>
        <taxon>Alphaproteobacteria</taxon>
        <taxon>Hyphomicrobiales</taxon>
        <taxon>Methylobacteriaceae</taxon>
        <taxon>Microvirga</taxon>
    </lineage>
</organism>
<dbReference type="PROSITE" id="PS00330">
    <property type="entry name" value="HEMOLYSIN_CALCIUM"/>
    <property type="match status" value="1"/>
</dbReference>
<proteinExistence type="predicted"/>
<dbReference type="GO" id="GO:0005615">
    <property type="term" value="C:extracellular space"/>
    <property type="evidence" value="ECO:0007669"/>
    <property type="project" value="InterPro"/>
</dbReference>
<feature type="region of interest" description="Disordered" evidence="5">
    <location>
        <begin position="138"/>
        <end position="162"/>
    </location>
</feature>
<dbReference type="Pfam" id="PF00353">
    <property type="entry name" value="HemolysinCabind"/>
    <property type="match status" value="1"/>
</dbReference>
<dbReference type="EMBL" id="VCMV01000029">
    <property type="protein sequence ID" value="KAB0265698.1"/>
    <property type="molecule type" value="Genomic_DNA"/>
</dbReference>
<evidence type="ECO:0000313" key="9">
    <source>
        <dbReference type="Proteomes" id="UP000325684"/>
    </source>
</evidence>
<evidence type="ECO:0000256" key="4">
    <source>
        <dbReference type="ARBA" id="ARBA00022737"/>
    </source>
</evidence>
<keyword evidence="3" id="KW-0964">Secreted</keyword>
<feature type="domain" description="SCP" evidence="6">
    <location>
        <begin position="12"/>
        <end position="134"/>
    </location>
</feature>
<dbReference type="InterPro" id="IPR035940">
    <property type="entry name" value="CAP_sf"/>
</dbReference>
<dbReference type="CDD" id="cd05379">
    <property type="entry name" value="CAP_bacterial"/>
    <property type="match status" value="1"/>
</dbReference>
<dbReference type="PRINTS" id="PR00313">
    <property type="entry name" value="CABNDNGRPT"/>
</dbReference>
<feature type="domain" description="Peptidase M10 serralysin C-terminal" evidence="7">
    <location>
        <begin position="286"/>
        <end position="397"/>
    </location>
</feature>
<dbReference type="Pfam" id="PF08548">
    <property type="entry name" value="Peptidase_M10_C"/>
    <property type="match status" value="1"/>
</dbReference>
<dbReference type="AlphaFoldDB" id="A0A5N3P7H7"/>